<organism evidence="3">
    <name type="scientific">Eremomyces bilateralis CBS 781.70</name>
    <dbReference type="NCBI Taxonomy" id="1392243"/>
    <lineage>
        <taxon>Eukaryota</taxon>
        <taxon>Fungi</taxon>
        <taxon>Dikarya</taxon>
        <taxon>Ascomycota</taxon>
        <taxon>Pezizomycotina</taxon>
        <taxon>Dothideomycetes</taxon>
        <taxon>Dothideomycetes incertae sedis</taxon>
        <taxon>Eremomycetales</taxon>
        <taxon>Eremomycetaceae</taxon>
        <taxon>Eremomyces</taxon>
    </lineage>
</organism>
<evidence type="ECO:0000259" key="2">
    <source>
        <dbReference type="Pfam" id="PF25080"/>
    </source>
</evidence>
<reference evidence="5" key="2">
    <citation type="submission" date="2020-04" db="EMBL/GenBank/DDBJ databases">
        <authorList>
            <consortium name="NCBI Genome Project"/>
        </authorList>
    </citation>
    <scope>NUCLEOTIDE SEQUENCE</scope>
    <source>
        <strain evidence="5">CBS 781.70</strain>
    </source>
</reference>
<protein>
    <recommendedName>
        <fullName evidence="2">RING zinc finger-like domain-containing protein</fullName>
    </recommendedName>
</protein>
<evidence type="ECO:0000313" key="3">
    <source>
        <dbReference type="EMBL" id="KAF1808503.1"/>
    </source>
</evidence>
<feature type="region of interest" description="Disordered" evidence="1">
    <location>
        <begin position="144"/>
        <end position="218"/>
    </location>
</feature>
<name>A0A6G1FRU5_9PEZI</name>
<keyword evidence="4" id="KW-1185">Reference proteome</keyword>
<dbReference type="Proteomes" id="UP000504638">
    <property type="component" value="Unplaced"/>
</dbReference>
<evidence type="ECO:0000313" key="5">
    <source>
        <dbReference type="RefSeq" id="XP_033530134.1"/>
    </source>
</evidence>
<sequence length="406" mass="43970">MPPRSALTSSFSVTDANLEVVCPLKNHDGSSCRKRCLGEKRYRSMQEHIRRAHPDNYIPKLPATEESFLLMVNTPPSHRPHLHQADGLPAPSSSLSSGYGLDRNALFGDEYGAVAPPRVPEEFRRGSLLQASHAAAALTQLHNHRPDSDWDSEQQPAHIPAGRSSTLPPFASGRPVKPNRPRKPSVGQNARKAKHERQRSNDHARRMSYDRKAYSAEPSSMAQLMGKRWEDLIDAAASATEEDGRDLTPIPSSPHPTKSQPNHVSNDRSSLPPPYLAGNRNSGGYAASPLARTLTPPPPDTSDLQPFPSVESSVDSSISGRNFHFPSSIGLGDGSPGGIAMMEIYCAACHRLAPLSQAYACTECICGVCPACVDVWVEEQARGRGVKCPKCGAVGGKFKRVGLDVR</sequence>
<dbReference type="Pfam" id="PF25080">
    <property type="entry name" value="zf_RING-like"/>
    <property type="match status" value="1"/>
</dbReference>
<dbReference type="AlphaFoldDB" id="A0A6G1FRU5"/>
<dbReference type="OrthoDB" id="5405791at2759"/>
<evidence type="ECO:0000313" key="4">
    <source>
        <dbReference type="Proteomes" id="UP000504638"/>
    </source>
</evidence>
<gene>
    <name evidence="3 5" type="ORF">P152DRAFT_468978</name>
</gene>
<reference evidence="5" key="3">
    <citation type="submission" date="2025-04" db="UniProtKB">
        <authorList>
            <consortium name="RefSeq"/>
        </authorList>
    </citation>
    <scope>IDENTIFICATION</scope>
    <source>
        <strain evidence="5">CBS 781.70</strain>
    </source>
</reference>
<dbReference type="EMBL" id="ML975183">
    <property type="protein sequence ID" value="KAF1808503.1"/>
    <property type="molecule type" value="Genomic_DNA"/>
</dbReference>
<accession>A0A6G1FRU5</accession>
<feature type="compositionally biased region" description="Polar residues" evidence="1">
    <location>
        <begin position="255"/>
        <end position="269"/>
    </location>
</feature>
<feature type="region of interest" description="Disordered" evidence="1">
    <location>
        <begin position="239"/>
        <end position="313"/>
    </location>
</feature>
<feature type="domain" description="RING zinc finger-like" evidence="2">
    <location>
        <begin position="344"/>
        <end position="391"/>
    </location>
</feature>
<evidence type="ECO:0000256" key="1">
    <source>
        <dbReference type="SAM" id="MobiDB-lite"/>
    </source>
</evidence>
<dbReference type="GeneID" id="54421427"/>
<dbReference type="RefSeq" id="XP_033530134.1">
    <property type="nucleotide sequence ID" value="XM_033680857.1"/>
</dbReference>
<feature type="compositionally biased region" description="Basic and acidic residues" evidence="1">
    <location>
        <begin position="198"/>
        <end position="214"/>
    </location>
</feature>
<feature type="compositionally biased region" description="Low complexity" evidence="1">
    <location>
        <begin position="301"/>
        <end position="313"/>
    </location>
</feature>
<dbReference type="InterPro" id="IPR056929">
    <property type="entry name" value="Znf_RING-like"/>
</dbReference>
<reference evidence="3 5" key="1">
    <citation type="submission" date="2020-01" db="EMBL/GenBank/DDBJ databases">
        <authorList>
            <consortium name="DOE Joint Genome Institute"/>
            <person name="Haridas S."/>
            <person name="Albert R."/>
            <person name="Binder M."/>
            <person name="Bloem J."/>
            <person name="Labutti K."/>
            <person name="Salamov A."/>
            <person name="Andreopoulos B."/>
            <person name="Baker S.E."/>
            <person name="Barry K."/>
            <person name="Bills G."/>
            <person name="Bluhm B.H."/>
            <person name="Cannon C."/>
            <person name="Castanera R."/>
            <person name="Culley D.E."/>
            <person name="Daum C."/>
            <person name="Ezra D."/>
            <person name="Gonzalez J.B."/>
            <person name="Henrissat B."/>
            <person name="Kuo A."/>
            <person name="Liang C."/>
            <person name="Lipzen A."/>
            <person name="Lutzoni F."/>
            <person name="Magnuson J."/>
            <person name="Mondo S."/>
            <person name="Nolan M."/>
            <person name="Ohm R."/>
            <person name="Pangilinan J."/>
            <person name="Park H.-J."/>
            <person name="Ramirez L."/>
            <person name="Alfaro M."/>
            <person name="Sun H."/>
            <person name="Tritt A."/>
            <person name="Yoshinaga Y."/>
            <person name="Zwiers L.-H."/>
            <person name="Turgeon B.G."/>
            <person name="Goodwin S.B."/>
            <person name="Spatafora J.W."/>
            <person name="Crous P.W."/>
            <person name="Grigoriev I.V."/>
        </authorList>
    </citation>
    <scope>NUCLEOTIDE SEQUENCE</scope>
    <source>
        <strain evidence="3 5">CBS 781.70</strain>
    </source>
</reference>
<proteinExistence type="predicted"/>